<sequence length="183" mass="20184">MSTRRCPGDTKLPEEGPRRRSEMRGAAGASARHPRTKHPEPLPLSGAACASKRACTSRGECAVSKRRTGTRHFHRLRSESNNTRRRRRRGTFSRSAVAAAGATSRPPGQRRASSAGPSTEASGVVASHGPRTGQMRYHQGRRTQHRRWHLEEDQGRAADVAADSWKQRPHNQTPAPLAPWCCN</sequence>
<feature type="compositionally biased region" description="Basic residues" evidence="1">
    <location>
        <begin position="64"/>
        <end position="75"/>
    </location>
</feature>
<feature type="compositionally biased region" description="Basic residues" evidence="1">
    <location>
        <begin position="138"/>
        <end position="148"/>
    </location>
</feature>
<gene>
    <name evidence="2" type="ORF">TBRA_LOCUS14754</name>
</gene>
<protein>
    <submittedName>
        <fullName evidence="2">Uncharacterized protein</fullName>
    </submittedName>
</protein>
<evidence type="ECO:0000256" key="1">
    <source>
        <dbReference type="SAM" id="MobiDB-lite"/>
    </source>
</evidence>
<feature type="compositionally biased region" description="Basic and acidic residues" evidence="1">
    <location>
        <begin position="1"/>
        <end position="23"/>
    </location>
</feature>
<dbReference type="Proteomes" id="UP000479190">
    <property type="component" value="Unassembled WGS sequence"/>
</dbReference>
<evidence type="ECO:0000313" key="3">
    <source>
        <dbReference type="Proteomes" id="UP000479190"/>
    </source>
</evidence>
<dbReference type="AlphaFoldDB" id="A0A6H5J0P0"/>
<keyword evidence="3" id="KW-1185">Reference proteome</keyword>
<reference evidence="2 3" key="1">
    <citation type="submission" date="2020-02" db="EMBL/GenBank/DDBJ databases">
        <authorList>
            <person name="Ferguson B K."/>
        </authorList>
    </citation>
    <scope>NUCLEOTIDE SEQUENCE [LARGE SCALE GENOMIC DNA]</scope>
</reference>
<organism evidence="2 3">
    <name type="scientific">Trichogramma brassicae</name>
    <dbReference type="NCBI Taxonomy" id="86971"/>
    <lineage>
        <taxon>Eukaryota</taxon>
        <taxon>Metazoa</taxon>
        <taxon>Ecdysozoa</taxon>
        <taxon>Arthropoda</taxon>
        <taxon>Hexapoda</taxon>
        <taxon>Insecta</taxon>
        <taxon>Pterygota</taxon>
        <taxon>Neoptera</taxon>
        <taxon>Endopterygota</taxon>
        <taxon>Hymenoptera</taxon>
        <taxon>Apocrita</taxon>
        <taxon>Proctotrupomorpha</taxon>
        <taxon>Chalcidoidea</taxon>
        <taxon>Trichogrammatidae</taxon>
        <taxon>Trichogramma</taxon>
    </lineage>
</organism>
<dbReference type="EMBL" id="CADCXV010001273">
    <property type="protein sequence ID" value="CAB0043166.1"/>
    <property type="molecule type" value="Genomic_DNA"/>
</dbReference>
<feature type="compositionally biased region" description="Polar residues" evidence="1">
    <location>
        <begin position="111"/>
        <end position="121"/>
    </location>
</feature>
<accession>A0A6H5J0P0</accession>
<feature type="region of interest" description="Disordered" evidence="1">
    <location>
        <begin position="1"/>
        <end position="183"/>
    </location>
</feature>
<proteinExistence type="predicted"/>
<evidence type="ECO:0000313" key="2">
    <source>
        <dbReference type="EMBL" id="CAB0043166.1"/>
    </source>
</evidence>
<name>A0A6H5J0P0_9HYME</name>